<feature type="region of interest" description="Disordered" evidence="1">
    <location>
        <begin position="143"/>
        <end position="177"/>
    </location>
</feature>
<feature type="region of interest" description="Disordered" evidence="1">
    <location>
        <begin position="1"/>
        <end position="51"/>
    </location>
</feature>
<dbReference type="Proteomes" id="UP001303222">
    <property type="component" value="Unassembled WGS sequence"/>
</dbReference>
<comment type="caution">
    <text evidence="2">The sequence shown here is derived from an EMBL/GenBank/DDBJ whole genome shotgun (WGS) entry which is preliminary data.</text>
</comment>
<gene>
    <name evidence="2" type="ORF">QBC32DRAFT_212154</name>
</gene>
<feature type="region of interest" description="Disordered" evidence="1">
    <location>
        <begin position="63"/>
        <end position="94"/>
    </location>
</feature>
<feature type="compositionally biased region" description="Low complexity" evidence="1">
    <location>
        <begin position="151"/>
        <end position="164"/>
    </location>
</feature>
<evidence type="ECO:0000313" key="3">
    <source>
        <dbReference type="Proteomes" id="UP001303222"/>
    </source>
</evidence>
<reference evidence="2" key="2">
    <citation type="submission" date="2023-06" db="EMBL/GenBank/DDBJ databases">
        <authorList>
            <consortium name="Lawrence Berkeley National Laboratory"/>
            <person name="Mondo S.J."/>
            <person name="Hensen N."/>
            <person name="Bonometti L."/>
            <person name="Westerberg I."/>
            <person name="Brannstrom I.O."/>
            <person name="Guillou S."/>
            <person name="Cros-Aarteil S."/>
            <person name="Calhoun S."/>
            <person name="Haridas S."/>
            <person name="Kuo A."/>
            <person name="Pangilinan J."/>
            <person name="Riley R."/>
            <person name="Labutti K."/>
            <person name="Andreopoulos B."/>
            <person name="Lipzen A."/>
            <person name="Chen C."/>
            <person name="Yanf M."/>
            <person name="Daum C."/>
            <person name="Ng V."/>
            <person name="Clum A."/>
            <person name="Steindorff A."/>
            <person name="Ohm R."/>
            <person name="Martin F."/>
            <person name="Silar P."/>
            <person name="Natvig D."/>
            <person name="Lalanne C."/>
            <person name="Gautier V."/>
            <person name="Ament-Velasquez S.L."/>
            <person name="Kruys A."/>
            <person name="Hutchinson M.I."/>
            <person name="Powell A.J."/>
            <person name="Barry K."/>
            <person name="Miller A.N."/>
            <person name="Grigoriev I.V."/>
            <person name="Debuchy R."/>
            <person name="Gladieux P."/>
            <person name="Thoren M.H."/>
            <person name="Johannesson H."/>
        </authorList>
    </citation>
    <scope>NUCLEOTIDE SEQUENCE</scope>
    <source>
        <strain evidence="2">CBS 626.80</strain>
    </source>
</reference>
<dbReference type="EMBL" id="MU859120">
    <property type="protein sequence ID" value="KAK3952633.1"/>
    <property type="molecule type" value="Genomic_DNA"/>
</dbReference>
<feature type="compositionally biased region" description="Low complexity" evidence="1">
    <location>
        <begin position="63"/>
        <end position="79"/>
    </location>
</feature>
<feature type="compositionally biased region" description="Polar residues" evidence="1">
    <location>
        <begin position="19"/>
        <end position="28"/>
    </location>
</feature>
<dbReference type="AlphaFoldDB" id="A0AAN6NWZ5"/>
<protein>
    <submittedName>
        <fullName evidence="2">Uncharacterized protein</fullName>
    </submittedName>
</protein>
<feature type="compositionally biased region" description="Basic residues" evidence="1">
    <location>
        <begin position="193"/>
        <end position="208"/>
    </location>
</feature>
<organism evidence="2 3">
    <name type="scientific">Pseudoneurospora amorphoporcata</name>
    <dbReference type="NCBI Taxonomy" id="241081"/>
    <lineage>
        <taxon>Eukaryota</taxon>
        <taxon>Fungi</taxon>
        <taxon>Dikarya</taxon>
        <taxon>Ascomycota</taxon>
        <taxon>Pezizomycotina</taxon>
        <taxon>Sordariomycetes</taxon>
        <taxon>Sordariomycetidae</taxon>
        <taxon>Sordariales</taxon>
        <taxon>Sordariaceae</taxon>
        <taxon>Pseudoneurospora</taxon>
    </lineage>
</organism>
<proteinExistence type="predicted"/>
<name>A0AAN6NWZ5_9PEZI</name>
<feature type="compositionally biased region" description="Low complexity" evidence="1">
    <location>
        <begin position="209"/>
        <end position="232"/>
    </location>
</feature>
<reference evidence="2" key="1">
    <citation type="journal article" date="2023" name="Mol. Phylogenet. Evol.">
        <title>Genome-scale phylogeny and comparative genomics of the fungal order Sordariales.</title>
        <authorList>
            <person name="Hensen N."/>
            <person name="Bonometti L."/>
            <person name="Westerberg I."/>
            <person name="Brannstrom I.O."/>
            <person name="Guillou S."/>
            <person name="Cros-Aarteil S."/>
            <person name="Calhoun S."/>
            <person name="Haridas S."/>
            <person name="Kuo A."/>
            <person name="Mondo S."/>
            <person name="Pangilinan J."/>
            <person name="Riley R."/>
            <person name="LaButti K."/>
            <person name="Andreopoulos B."/>
            <person name="Lipzen A."/>
            <person name="Chen C."/>
            <person name="Yan M."/>
            <person name="Daum C."/>
            <person name="Ng V."/>
            <person name="Clum A."/>
            <person name="Steindorff A."/>
            <person name="Ohm R.A."/>
            <person name="Martin F."/>
            <person name="Silar P."/>
            <person name="Natvig D.O."/>
            <person name="Lalanne C."/>
            <person name="Gautier V."/>
            <person name="Ament-Velasquez S.L."/>
            <person name="Kruys A."/>
            <person name="Hutchinson M.I."/>
            <person name="Powell A.J."/>
            <person name="Barry K."/>
            <person name="Miller A.N."/>
            <person name="Grigoriev I.V."/>
            <person name="Debuchy R."/>
            <person name="Gladieux P."/>
            <person name="Hiltunen Thoren M."/>
            <person name="Johannesson H."/>
        </authorList>
    </citation>
    <scope>NUCLEOTIDE SEQUENCE</scope>
    <source>
        <strain evidence="2">CBS 626.80</strain>
    </source>
</reference>
<sequence length="276" mass="30098">MGLLDEIIGGGGGGVRPKTPQQLQQTYIYPSPRPGPGDNLLLPPPYPGTPGLESKLKLPTLHHPSSSLSLLSNVPRPSSTNASSTTLWSPTTDPSFQELPCTETGATASQPINNAYIRPNTAIHKPSPSRTIFDQVGVGLLYGDGRDHTKSPSLQTSTSTSPRSELPELGPGPVTATTTRNTLIYNNQHTHNHNYQCHHHHHHHHHNNHNYQSQNQNYNQMGGMPQQQQPQPQPQYGCNCAWQKGNVNVRVVTAINEGEPQELSSVMTSPEPVELP</sequence>
<evidence type="ECO:0000313" key="2">
    <source>
        <dbReference type="EMBL" id="KAK3952633.1"/>
    </source>
</evidence>
<keyword evidence="3" id="KW-1185">Reference proteome</keyword>
<feature type="region of interest" description="Disordered" evidence="1">
    <location>
        <begin position="193"/>
        <end position="232"/>
    </location>
</feature>
<feature type="compositionally biased region" description="Polar residues" evidence="1">
    <location>
        <begin position="80"/>
        <end position="94"/>
    </location>
</feature>
<accession>A0AAN6NWZ5</accession>
<evidence type="ECO:0000256" key="1">
    <source>
        <dbReference type="SAM" id="MobiDB-lite"/>
    </source>
</evidence>